<dbReference type="PANTHER" id="PTHR11886">
    <property type="entry name" value="DYNEIN LIGHT CHAIN"/>
    <property type="match status" value="1"/>
</dbReference>
<dbReference type="Proteomes" id="UP000218231">
    <property type="component" value="Unassembled WGS sequence"/>
</dbReference>
<protein>
    <recommendedName>
        <fullName evidence="1">Dynein light chain</fullName>
    </recommendedName>
</protein>
<organism evidence="2 3">
    <name type="scientific">Diploscapter pachys</name>
    <dbReference type="NCBI Taxonomy" id="2018661"/>
    <lineage>
        <taxon>Eukaryota</taxon>
        <taxon>Metazoa</taxon>
        <taxon>Ecdysozoa</taxon>
        <taxon>Nematoda</taxon>
        <taxon>Chromadorea</taxon>
        <taxon>Rhabditida</taxon>
        <taxon>Rhabditina</taxon>
        <taxon>Rhabditomorpha</taxon>
        <taxon>Rhabditoidea</taxon>
        <taxon>Rhabditidae</taxon>
        <taxon>Diploscapter</taxon>
    </lineage>
</organism>
<keyword evidence="3" id="KW-1185">Reference proteome</keyword>
<comment type="subcellular location">
    <subcellularLocation>
        <location evidence="1">Cytoplasm</location>
        <location evidence="1">Cytoskeleton</location>
    </subcellularLocation>
</comment>
<sequence length="166" mass="19234">MPRKNSTFSIADIDDLEKFLSNDMAIEYELECWRNGNVDIIADVQHSGMTEEMERTACRMGASALRMFNTQMDVAEYLKKMFDIEFGPCWHCICGKQFGTFISTEPGKFDERTLYAELHREPRQEQTLKLREYVAQKVSLITTSFSRRSVDASKYYNSASFAFAKQ</sequence>
<dbReference type="InterPro" id="IPR001372">
    <property type="entry name" value="Dynein_light_chain_typ-1/2"/>
</dbReference>
<keyword evidence="1" id="KW-0505">Motor protein</keyword>
<dbReference type="Gene3D" id="3.30.740.10">
    <property type="entry name" value="Protein Inhibitor Of Neuronal Nitric Oxide Synthase"/>
    <property type="match status" value="1"/>
</dbReference>
<keyword evidence="1" id="KW-0493">Microtubule</keyword>
<accession>A0A2A2JTF2</accession>
<comment type="similarity">
    <text evidence="1">Belongs to the dynein light chain family.</text>
</comment>
<evidence type="ECO:0000256" key="1">
    <source>
        <dbReference type="RuleBase" id="RU365010"/>
    </source>
</evidence>
<dbReference type="GO" id="GO:0007017">
    <property type="term" value="P:microtubule-based process"/>
    <property type="evidence" value="ECO:0007669"/>
    <property type="project" value="InterPro"/>
</dbReference>
<evidence type="ECO:0000313" key="2">
    <source>
        <dbReference type="EMBL" id="PAV64849.1"/>
    </source>
</evidence>
<proteinExistence type="inferred from homology"/>
<keyword evidence="1" id="KW-0963">Cytoplasm</keyword>
<dbReference type="GO" id="GO:0045505">
    <property type="term" value="F:dynein intermediate chain binding"/>
    <property type="evidence" value="ECO:0007669"/>
    <property type="project" value="TreeGrafter"/>
</dbReference>
<name>A0A2A2JTF2_9BILA</name>
<dbReference type="SUPFAM" id="SSF54648">
    <property type="entry name" value="DLC"/>
    <property type="match status" value="1"/>
</dbReference>
<evidence type="ECO:0000313" key="3">
    <source>
        <dbReference type="Proteomes" id="UP000218231"/>
    </source>
</evidence>
<keyword evidence="1" id="KW-0243">Dynein</keyword>
<dbReference type="GO" id="GO:0005868">
    <property type="term" value="C:cytoplasmic dynein complex"/>
    <property type="evidence" value="ECO:0007669"/>
    <property type="project" value="TreeGrafter"/>
</dbReference>
<dbReference type="OrthoDB" id="10033309at2759"/>
<dbReference type="GO" id="GO:0005874">
    <property type="term" value="C:microtubule"/>
    <property type="evidence" value="ECO:0007669"/>
    <property type="project" value="UniProtKB-KW"/>
</dbReference>
<reference evidence="2 3" key="1">
    <citation type="journal article" date="2017" name="Curr. Biol.">
        <title>Genome architecture and evolution of a unichromosomal asexual nematode.</title>
        <authorList>
            <person name="Fradin H."/>
            <person name="Zegar C."/>
            <person name="Gutwein M."/>
            <person name="Lucas J."/>
            <person name="Kovtun M."/>
            <person name="Corcoran D."/>
            <person name="Baugh L.R."/>
            <person name="Kiontke K."/>
            <person name="Gunsalus K."/>
            <person name="Fitch D.H."/>
            <person name="Piano F."/>
        </authorList>
    </citation>
    <scope>NUCLEOTIDE SEQUENCE [LARGE SCALE GENOMIC DNA]</scope>
    <source>
        <strain evidence="2">PF1309</strain>
    </source>
</reference>
<dbReference type="AlphaFoldDB" id="A0A2A2JTF2"/>
<dbReference type="EMBL" id="LIAE01010239">
    <property type="protein sequence ID" value="PAV64849.1"/>
    <property type="molecule type" value="Genomic_DNA"/>
</dbReference>
<dbReference type="SMART" id="SM01375">
    <property type="entry name" value="Dynein_light"/>
    <property type="match status" value="1"/>
</dbReference>
<gene>
    <name evidence="2" type="ORF">WR25_01073</name>
</gene>
<dbReference type="InterPro" id="IPR037177">
    <property type="entry name" value="DLC_sf"/>
</dbReference>
<comment type="caution">
    <text evidence="2">The sequence shown here is derived from an EMBL/GenBank/DDBJ whole genome shotgun (WGS) entry which is preliminary data.</text>
</comment>
<keyword evidence="1" id="KW-0206">Cytoskeleton</keyword>
<dbReference type="PANTHER" id="PTHR11886:SF87">
    <property type="entry name" value="DYNEIN LIGHT CHAIN"/>
    <property type="match status" value="1"/>
</dbReference>
<dbReference type="Pfam" id="PF01221">
    <property type="entry name" value="Dynein_light"/>
    <property type="match status" value="1"/>
</dbReference>
<dbReference type="STRING" id="2018661.A0A2A2JTF2"/>